<dbReference type="Proteomes" id="UP000663861">
    <property type="component" value="Unassembled WGS sequence"/>
</dbReference>
<gene>
    <name evidence="2" type="ORF">RDB_LOCUS31263</name>
</gene>
<organism evidence="2 3">
    <name type="scientific">Rhizoctonia solani</name>
    <dbReference type="NCBI Taxonomy" id="456999"/>
    <lineage>
        <taxon>Eukaryota</taxon>
        <taxon>Fungi</taxon>
        <taxon>Dikarya</taxon>
        <taxon>Basidiomycota</taxon>
        <taxon>Agaricomycotina</taxon>
        <taxon>Agaricomycetes</taxon>
        <taxon>Cantharellales</taxon>
        <taxon>Ceratobasidiaceae</taxon>
        <taxon>Rhizoctonia</taxon>
    </lineage>
</organism>
<dbReference type="EMBL" id="CAJMWY010000475">
    <property type="protein sequence ID" value="CAE6435262.1"/>
    <property type="molecule type" value="Genomic_DNA"/>
</dbReference>
<proteinExistence type="predicted"/>
<evidence type="ECO:0000256" key="1">
    <source>
        <dbReference type="SAM" id="SignalP"/>
    </source>
</evidence>
<dbReference type="AlphaFoldDB" id="A0A8H2XVR7"/>
<accession>A0A8H2XVR7</accession>
<name>A0A8H2XVR7_9AGAM</name>
<comment type="caution">
    <text evidence="2">The sequence shown here is derived from an EMBL/GenBank/DDBJ whole genome shotgun (WGS) entry which is preliminary data.</text>
</comment>
<feature type="chain" id="PRO_5034369202" evidence="1">
    <location>
        <begin position="21"/>
        <end position="589"/>
    </location>
</feature>
<sequence length="589" mass="66811">MSRFSAVNLLFTILSILIWATQVNTPFHSDLSLRIVEVIPPVYPPLTISGPLLSVRSQCTSAGSCDHDCGITYKTYWTSKLKIAGGVKLPRTHLYIRACIAHIANHAHQLLDKLGQPTPKQLIGLLPFRTTGWLTAPPLRALHVDKIKVLRPTRTLPETILPTWTRTIGSSNLSMPKPRQTRPLSMSPIVDARIDVDDRFLQRWLIGATFVLTFASFLRTLTGFAPLVNHVDYRQPVPVRDIKDHISTSFLILMDFKGMFLTAVAPVSTNLSHGTKEGDATRAMSTPPTMKDLPPQLQLLFASLVLTHSEPIGGVSSLVLVLIVWSFPLSTPTNVTPAILKPNNRISRRTSTLETVHHIQVTHSLDRFSTKRYTLLLEWYPANERRGGPTRTGVHLPKLGFPYLLFNQLYAQPTSPNPYNTLGTLLLPTKPKISLPEELRLGVAPHHRPCIEWYTPVPTVERSTNILEERPEEARSSLCQYESYRPPNLGKYPPKERTRVHNREVRLAQKLQERRRRRDKKEGKVGVKPEPPAWMAVWMEMMKHGCIPGRKEQSEEWALRSIVRWEGTVRTERKEGRAKKKKVMWADEV</sequence>
<evidence type="ECO:0000313" key="2">
    <source>
        <dbReference type="EMBL" id="CAE6435262.1"/>
    </source>
</evidence>
<feature type="signal peptide" evidence="1">
    <location>
        <begin position="1"/>
        <end position="20"/>
    </location>
</feature>
<reference evidence="2" key="1">
    <citation type="submission" date="2021-01" db="EMBL/GenBank/DDBJ databases">
        <authorList>
            <person name="Kaushik A."/>
        </authorList>
    </citation>
    <scope>NUCLEOTIDE SEQUENCE</scope>
    <source>
        <strain evidence="2">AG4-RS23</strain>
    </source>
</reference>
<protein>
    <submittedName>
        <fullName evidence="2">Uncharacterized protein</fullName>
    </submittedName>
</protein>
<keyword evidence="1" id="KW-0732">Signal</keyword>
<evidence type="ECO:0000313" key="3">
    <source>
        <dbReference type="Proteomes" id="UP000663861"/>
    </source>
</evidence>